<name>A0ACC2NJH2_9HYME</name>
<comment type="caution">
    <text evidence="1">The sequence shown here is derived from an EMBL/GenBank/DDBJ whole genome shotgun (WGS) entry which is preliminary data.</text>
</comment>
<dbReference type="Proteomes" id="UP001239111">
    <property type="component" value="Chromosome 3"/>
</dbReference>
<evidence type="ECO:0000313" key="1">
    <source>
        <dbReference type="EMBL" id="KAJ8671207.1"/>
    </source>
</evidence>
<proteinExistence type="predicted"/>
<gene>
    <name evidence="1" type="ORF">QAD02_002466</name>
</gene>
<accession>A0ACC2NJH2</accession>
<dbReference type="EMBL" id="CM056743">
    <property type="protein sequence ID" value="KAJ8671207.1"/>
    <property type="molecule type" value="Genomic_DNA"/>
</dbReference>
<evidence type="ECO:0000313" key="2">
    <source>
        <dbReference type="Proteomes" id="UP001239111"/>
    </source>
</evidence>
<sequence>MNTRCANPLGKERHKVEKENGELKPKSLVIISDNPNHDTFAVHQYQEIVIEYLEQHFELIPKIIYTSDGASQHSQNKSNFANILRHEEDFEIPAEWLYHATAHGEGACDGIGANLKRGAKRAILERTSQHHILTAQASYE</sequence>
<protein>
    <submittedName>
        <fullName evidence="1">Uncharacterized protein</fullName>
    </submittedName>
</protein>
<reference evidence="1" key="1">
    <citation type="submission" date="2023-04" db="EMBL/GenBank/DDBJ databases">
        <title>A chromosome-level genome assembly of the parasitoid wasp Eretmocerus hayati.</title>
        <authorList>
            <person name="Zhong Y."/>
            <person name="Liu S."/>
            <person name="Liu Y."/>
        </authorList>
    </citation>
    <scope>NUCLEOTIDE SEQUENCE</scope>
    <source>
        <strain evidence="1">ZJU_SS_LIU_2023</strain>
    </source>
</reference>
<organism evidence="1 2">
    <name type="scientific">Eretmocerus hayati</name>
    <dbReference type="NCBI Taxonomy" id="131215"/>
    <lineage>
        <taxon>Eukaryota</taxon>
        <taxon>Metazoa</taxon>
        <taxon>Ecdysozoa</taxon>
        <taxon>Arthropoda</taxon>
        <taxon>Hexapoda</taxon>
        <taxon>Insecta</taxon>
        <taxon>Pterygota</taxon>
        <taxon>Neoptera</taxon>
        <taxon>Endopterygota</taxon>
        <taxon>Hymenoptera</taxon>
        <taxon>Apocrita</taxon>
        <taxon>Proctotrupomorpha</taxon>
        <taxon>Chalcidoidea</taxon>
        <taxon>Aphelinidae</taxon>
        <taxon>Aphelininae</taxon>
        <taxon>Eretmocerus</taxon>
    </lineage>
</organism>
<keyword evidence="2" id="KW-1185">Reference proteome</keyword>